<evidence type="ECO:0000256" key="8">
    <source>
        <dbReference type="ARBA" id="ARBA00023136"/>
    </source>
</evidence>
<feature type="transmembrane region" description="Helical" evidence="10">
    <location>
        <begin position="26"/>
        <end position="43"/>
    </location>
</feature>
<dbReference type="PANTHER" id="PTHR43823">
    <property type="entry name" value="SPORULATION PROTEIN YKVU"/>
    <property type="match status" value="1"/>
</dbReference>
<evidence type="ECO:0000313" key="12">
    <source>
        <dbReference type="Proteomes" id="UP000823638"/>
    </source>
</evidence>
<comment type="caution">
    <text evidence="11">The sequence shown here is derived from an EMBL/GenBank/DDBJ whole genome shotgun (WGS) entry which is preliminary data.</text>
</comment>
<comment type="subcellular location">
    <subcellularLocation>
        <location evidence="1">Cell membrane</location>
        <topology evidence="1">Multi-pass membrane protein</topology>
    </subcellularLocation>
</comment>
<evidence type="ECO:0000256" key="1">
    <source>
        <dbReference type="ARBA" id="ARBA00004651"/>
    </source>
</evidence>
<dbReference type="GO" id="GO:0015297">
    <property type="term" value="F:antiporter activity"/>
    <property type="evidence" value="ECO:0007669"/>
    <property type="project" value="InterPro"/>
</dbReference>
<evidence type="ECO:0000313" key="11">
    <source>
        <dbReference type="EMBL" id="MBO8456727.1"/>
    </source>
</evidence>
<dbReference type="InterPro" id="IPR051327">
    <property type="entry name" value="MATE_MepA_subfamily"/>
</dbReference>
<evidence type="ECO:0000256" key="6">
    <source>
        <dbReference type="ARBA" id="ARBA00022692"/>
    </source>
</evidence>
<evidence type="ECO:0000256" key="5">
    <source>
        <dbReference type="ARBA" id="ARBA00022475"/>
    </source>
</evidence>
<evidence type="ECO:0000256" key="7">
    <source>
        <dbReference type="ARBA" id="ARBA00022989"/>
    </source>
</evidence>
<accession>A0A9D9HMQ5</accession>
<dbReference type="AlphaFoldDB" id="A0A9D9HMQ5"/>
<evidence type="ECO:0000256" key="4">
    <source>
        <dbReference type="ARBA" id="ARBA00022448"/>
    </source>
</evidence>
<reference evidence="11" key="1">
    <citation type="submission" date="2020-10" db="EMBL/GenBank/DDBJ databases">
        <authorList>
            <person name="Gilroy R."/>
        </authorList>
    </citation>
    <scope>NUCLEOTIDE SEQUENCE</scope>
    <source>
        <strain evidence="11">10532</strain>
    </source>
</reference>
<evidence type="ECO:0000256" key="3">
    <source>
        <dbReference type="ARBA" id="ARBA00022106"/>
    </source>
</evidence>
<feature type="transmembrane region" description="Helical" evidence="10">
    <location>
        <begin position="104"/>
        <end position="122"/>
    </location>
</feature>
<dbReference type="Proteomes" id="UP000823638">
    <property type="component" value="Unassembled WGS sequence"/>
</dbReference>
<dbReference type="InterPro" id="IPR002528">
    <property type="entry name" value="MATE_fam"/>
</dbReference>
<dbReference type="GO" id="GO:0046677">
    <property type="term" value="P:response to antibiotic"/>
    <property type="evidence" value="ECO:0007669"/>
    <property type="project" value="UniProtKB-KW"/>
</dbReference>
<dbReference type="PANTHER" id="PTHR43823:SF3">
    <property type="entry name" value="MULTIDRUG EXPORT PROTEIN MEPA"/>
    <property type="match status" value="1"/>
</dbReference>
<feature type="transmembrane region" description="Helical" evidence="10">
    <location>
        <begin position="172"/>
        <end position="195"/>
    </location>
</feature>
<keyword evidence="9" id="KW-0046">Antibiotic resistance</keyword>
<organism evidence="11 12">
    <name type="scientific">Candidatus Gallitreponema excrementavium</name>
    <dbReference type="NCBI Taxonomy" id="2840840"/>
    <lineage>
        <taxon>Bacteria</taxon>
        <taxon>Pseudomonadati</taxon>
        <taxon>Spirochaetota</taxon>
        <taxon>Spirochaetia</taxon>
        <taxon>Spirochaetales</taxon>
        <taxon>Candidatus Gallitreponema</taxon>
    </lineage>
</organism>
<comment type="similarity">
    <text evidence="2">Belongs to the multi antimicrobial extrusion (MATE) (TC 2.A.66.1) family. MepA subfamily.</text>
</comment>
<gene>
    <name evidence="11" type="ORF">IAA81_00675</name>
</gene>
<feature type="transmembrane region" description="Helical" evidence="10">
    <location>
        <begin position="142"/>
        <end position="160"/>
    </location>
</feature>
<dbReference type="Pfam" id="PF01554">
    <property type="entry name" value="MatE"/>
    <property type="match status" value="2"/>
</dbReference>
<feature type="transmembrane region" description="Helical" evidence="10">
    <location>
        <begin position="294"/>
        <end position="318"/>
    </location>
</feature>
<dbReference type="GO" id="GO:0042910">
    <property type="term" value="F:xenobiotic transmembrane transporter activity"/>
    <property type="evidence" value="ECO:0007669"/>
    <property type="project" value="InterPro"/>
</dbReference>
<evidence type="ECO:0000256" key="9">
    <source>
        <dbReference type="ARBA" id="ARBA00023251"/>
    </source>
</evidence>
<name>A0A9D9HMQ5_9SPIR</name>
<dbReference type="InterPro" id="IPR045070">
    <property type="entry name" value="MATE_MepA-like"/>
</dbReference>
<keyword evidence="6 10" id="KW-0812">Transmembrane</keyword>
<keyword evidence="5" id="KW-1003">Cell membrane</keyword>
<evidence type="ECO:0000256" key="10">
    <source>
        <dbReference type="SAM" id="Phobius"/>
    </source>
</evidence>
<protein>
    <recommendedName>
        <fullName evidence="3">Multidrug export protein MepA</fullName>
    </recommendedName>
</protein>
<keyword evidence="4" id="KW-0813">Transport</keyword>
<evidence type="ECO:0000256" key="2">
    <source>
        <dbReference type="ARBA" id="ARBA00008417"/>
    </source>
</evidence>
<dbReference type="InterPro" id="IPR048279">
    <property type="entry name" value="MdtK-like"/>
</dbReference>
<proteinExistence type="inferred from homology"/>
<feature type="transmembrane region" description="Helical" evidence="10">
    <location>
        <begin position="431"/>
        <end position="449"/>
    </location>
</feature>
<keyword evidence="8 10" id="KW-0472">Membrane</keyword>
<dbReference type="EMBL" id="JADIMM010000015">
    <property type="protein sequence ID" value="MBO8456727.1"/>
    <property type="molecule type" value="Genomic_DNA"/>
</dbReference>
<keyword evidence="7 10" id="KW-1133">Transmembrane helix</keyword>
<feature type="transmembrane region" description="Helical" evidence="10">
    <location>
        <begin position="63"/>
        <end position="83"/>
    </location>
</feature>
<reference evidence="11" key="2">
    <citation type="journal article" date="2021" name="PeerJ">
        <title>Extensive microbial diversity within the chicken gut microbiome revealed by metagenomics and culture.</title>
        <authorList>
            <person name="Gilroy R."/>
            <person name="Ravi A."/>
            <person name="Getino M."/>
            <person name="Pursley I."/>
            <person name="Horton D.L."/>
            <person name="Alikhan N.F."/>
            <person name="Baker D."/>
            <person name="Gharbi K."/>
            <person name="Hall N."/>
            <person name="Watson M."/>
            <person name="Adriaenssens E.M."/>
            <person name="Foster-Nyarko E."/>
            <person name="Jarju S."/>
            <person name="Secka A."/>
            <person name="Antonio M."/>
            <person name="Oren A."/>
            <person name="Chaudhuri R.R."/>
            <person name="La Ragione R."/>
            <person name="Hildebrand F."/>
            <person name="Pallen M.J."/>
        </authorList>
    </citation>
    <scope>NUCLEOTIDE SEQUENCE</scope>
    <source>
        <strain evidence="11">10532</strain>
    </source>
</reference>
<dbReference type="CDD" id="cd13143">
    <property type="entry name" value="MATE_MepA_like"/>
    <property type="match status" value="1"/>
</dbReference>
<dbReference type="GO" id="GO:0005886">
    <property type="term" value="C:plasma membrane"/>
    <property type="evidence" value="ECO:0007669"/>
    <property type="project" value="UniProtKB-SubCell"/>
</dbReference>
<feature type="transmembrane region" description="Helical" evidence="10">
    <location>
        <begin position="201"/>
        <end position="221"/>
    </location>
</feature>
<feature type="transmembrane region" description="Helical" evidence="10">
    <location>
        <begin position="406"/>
        <end position="425"/>
    </location>
</feature>
<sequence>MSLSVVKTSEQNPLGYEKITRLLTKYAVPSIISMLVNSLYNLVDQIFIGQGVGYLGNAATNVSFPLNTICLSISLLIGVGTATRFSLELGAGNKNNATKTVGNAFSLMIISGITYFVIIQLFCKPLLVLFGGTPEVLPYSETYTRITAFGMPLMIVITGMSHISRADGTPNFAMICMMTGAVINTVLDPVFIFVFKMGVAGAALATVISQVISFIIAINYIRNFKQIKLKKNDFILKLSVIKKIVSFGMSNSLNQVALTLVQIVLNNSLSYYGAKSIYGSEIPLASSGIIIKTNAILLAVIIGISQGAQPIIGFNYGAKQFDRVRKTFKTAILCNLVISILAFSFFQLFPETIISFFGDGDPLYFEFATYFLRVFLLMTPVNGIQLISANFFSAIGKPVKGIALSLTRQVILLIPFVIIFSAIWGLKAIPFASPCADFLAFCLTSYMILREFKKMK</sequence>
<feature type="transmembrane region" description="Helical" evidence="10">
    <location>
        <begin position="370"/>
        <end position="394"/>
    </location>
</feature>
<dbReference type="PIRSF" id="PIRSF006603">
    <property type="entry name" value="DinF"/>
    <property type="match status" value="1"/>
</dbReference>
<feature type="transmembrane region" description="Helical" evidence="10">
    <location>
        <begin position="330"/>
        <end position="350"/>
    </location>
</feature>
<dbReference type="NCBIfam" id="TIGR00797">
    <property type="entry name" value="matE"/>
    <property type="match status" value="1"/>
</dbReference>